<gene>
    <name evidence="1" type="ORF">FRX31_025688</name>
</gene>
<evidence type="ECO:0000313" key="1">
    <source>
        <dbReference type="EMBL" id="KAF5184725.1"/>
    </source>
</evidence>
<dbReference type="Proteomes" id="UP000554482">
    <property type="component" value="Unassembled WGS sequence"/>
</dbReference>
<reference evidence="1 2" key="1">
    <citation type="submission" date="2020-06" db="EMBL/GenBank/DDBJ databases">
        <title>Transcriptomic and genomic resources for Thalictrum thalictroides and T. hernandezii: Facilitating candidate gene discovery in an emerging model plant lineage.</title>
        <authorList>
            <person name="Arias T."/>
            <person name="Riano-Pachon D.M."/>
            <person name="Di Stilio V.S."/>
        </authorList>
    </citation>
    <scope>NUCLEOTIDE SEQUENCE [LARGE SCALE GENOMIC DNA]</scope>
    <source>
        <strain evidence="2">cv. WT478/WT964</strain>
        <tissue evidence="1">Leaves</tissue>
    </source>
</reference>
<comment type="caution">
    <text evidence="1">The sequence shown here is derived from an EMBL/GenBank/DDBJ whole genome shotgun (WGS) entry which is preliminary data.</text>
</comment>
<sequence length="137" mass="15711">MNVVECVEEEGNVRVGQFTENNLTHTYGRFEESKLVDEQQAQKTVNEQWIQVTRTTHQPKPTNERSRAQIFTAGRYDPIREVVEETQPQQIQTSAAQALSSSISTQRLNKGKNIMHSKPLYWASKFEVVKTTMAQRG</sequence>
<dbReference type="AlphaFoldDB" id="A0A7J6VKP4"/>
<name>A0A7J6VKP4_THATH</name>
<accession>A0A7J6VKP4</accession>
<proteinExistence type="predicted"/>
<dbReference type="EMBL" id="JABWDY010031683">
    <property type="protein sequence ID" value="KAF5184725.1"/>
    <property type="molecule type" value="Genomic_DNA"/>
</dbReference>
<evidence type="ECO:0000313" key="2">
    <source>
        <dbReference type="Proteomes" id="UP000554482"/>
    </source>
</evidence>
<keyword evidence="2" id="KW-1185">Reference proteome</keyword>
<protein>
    <submittedName>
        <fullName evidence="1">Uncharacterized protein</fullName>
    </submittedName>
</protein>
<organism evidence="1 2">
    <name type="scientific">Thalictrum thalictroides</name>
    <name type="common">Rue-anemone</name>
    <name type="synonym">Anemone thalictroides</name>
    <dbReference type="NCBI Taxonomy" id="46969"/>
    <lineage>
        <taxon>Eukaryota</taxon>
        <taxon>Viridiplantae</taxon>
        <taxon>Streptophyta</taxon>
        <taxon>Embryophyta</taxon>
        <taxon>Tracheophyta</taxon>
        <taxon>Spermatophyta</taxon>
        <taxon>Magnoliopsida</taxon>
        <taxon>Ranunculales</taxon>
        <taxon>Ranunculaceae</taxon>
        <taxon>Thalictroideae</taxon>
        <taxon>Thalictrum</taxon>
    </lineage>
</organism>